<dbReference type="InterPro" id="IPR049362">
    <property type="entry name" value="TTI1_rpt"/>
</dbReference>
<gene>
    <name evidence="4" type="ORF">LITE_LOCUS47633</name>
</gene>
<accession>A0AAV0RGW9</accession>
<feature type="domain" description="TTI1 C-terminal TPR" evidence="3">
    <location>
        <begin position="990"/>
        <end position="1293"/>
    </location>
</feature>
<dbReference type="GO" id="GO:0005737">
    <property type="term" value="C:cytoplasm"/>
    <property type="evidence" value="ECO:0007669"/>
    <property type="project" value="TreeGrafter"/>
</dbReference>
<dbReference type="Pfam" id="PF24173">
    <property type="entry name" value="TPR_TTI1_N"/>
    <property type="match status" value="2"/>
</dbReference>
<name>A0AAV0RGW9_9ROSI</name>
<reference evidence="4" key="1">
    <citation type="submission" date="2022-08" db="EMBL/GenBank/DDBJ databases">
        <authorList>
            <person name="Gutierrez-Valencia J."/>
        </authorList>
    </citation>
    <scope>NUCLEOTIDE SEQUENCE</scope>
</reference>
<evidence type="ECO:0008006" key="6">
    <source>
        <dbReference type="Google" id="ProtNLM"/>
    </source>
</evidence>
<evidence type="ECO:0000259" key="3">
    <source>
        <dbReference type="Pfam" id="PF24181"/>
    </source>
</evidence>
<comment type="caution">
    <text evidence="4">The sequence shown here is derived from an EMBL/GenBank/DDBJ whole genome shotgun (WGS) entry which is preliminary data.</text>
</comment>
<keyword evidence="5" id="KW-1185">Reference proteome</keyword>
<feature type="domain" description="TTI1 N-terminal TPR" evidence="2">
    <location>
        <begin position="209"/>
        <end position="337"/>
    </location>
</feature>
<dbReference type="Pfam" id="PF21547">
    <property type="entry name" value="TTI1"/>
    <property type="match status" value="1"/>
</dbReference>
<dbReference type="Proteomes" id="UP001154282">
    <property type="component" value="Unassembled WGS sequence"/>
</dbReference>
<dbReference type="PANTHER" id="PTHR18460:SF3">
    <property type="entry name" value="TELO2-INTERACTING PROTEIN 1 HOMOLOG"/>
    <property type="match status" value="1"/>
</dbReference>
<feature type="compositionally biased region" description="Basic and acidic residues" evidence="1">
    <location>
        <begin position="1007"/>
        <end position="1023"/>
    </location>
</feature>
<evidence type="ECO:0000256" key="1">
    <source>
        <dbReference type="SAM" id="MobiDB-lite"/>
    </source>
</evidence>
<dbReference type="SUPFAM" id="SSF48371">
    <property type="entry name" value="ARM repeat"/>
    <property type="match status" value="2"/>
</dbReference>
<proteinExistence type="predicted"/>
<organism evidence="4 5">
    <name type="scientific">Linum tenue</name>
    <dbReference type="NCBI Taxonomy" id="586396"/>
    <lineage>
        <taxon>Eukaryota</taxon>
        <taxon>Viridiplantae</taxon>
        <taxon>Streptophyta</taxon>
        <taxon>Embryophyta</taxon>
        <taxon>Tracheophyta</taxon>
        <taxon>Spermatophyta</taxon>
        <taxon>Magnoliopsida</taxon>
        <taxon>eudicotyledons</taxon>
        <taxon>Gunneridae</taxon>
        <taxon>Pentapetalae</taxon>
        <taxon>rosids</taxon>
        <taxon>fabids</taxon>
        <taxon>Malpighiales</taxon>
        <taxon>Linaceae</taxon>
        <taxon>Linum</taxon>
    </lineage>
</organism>
<protein>
    <recommendedName>
        <fullName evidence="6">ARM repeat superfamily protein</fullName>
    </recommendedName>
</protein>
<dbReference type="InterPro" id="IPR052587">
    <property type="entry name" value="TELO2-interacting_protein_1"/>
</dbReference>
<feature type="compositionally biased region" description="Polar residues" evidence="1">
    <location>
        <begin position="326"/>
        <end position="336"/>
    </location>
</feature>
<feature type="region of interest" description="Disordered" evidence="1">
    <location>
        <begin position="1007"/>
        <end position="1027"/>
    </location>
</feature>
<dbReference type="EMBL" id="CAMGYJ010000010">
    <property type="protein sequence ID" value="CAI0555528.1"/>
    <property type="molecule type" value="Genomic_DNA"/>
</dbReference>
<feature type="region of interest" description="Disordered" evidence="1">
    <location>
        <begin position="317"/>
        <end position="336"/>
    </location>
</feature>
<dbReference type="InterPro" id="IPR057566">
    <property type="entry name" value="TPR_TTI1_N"/>
</dbReference>
<dbReference type="Pfam" id="PF24181">
    <property type="entry name" value="TPR_TTI1_C"/>
    <property type="match status" value="1"/>
</dbReference>
<dbReference type="InterPro" id="IPR057567">
    <property type="entry name" value="TPR_TTI1_C"/>
</dbReference>
<feature type="domain" description="TTI1 N-terminal TPR" evidence="2">
    <location>
        <begin position="383"/>
        <end position="462"/>
    </location>
</feature>
<evidence type="ECO:0000259" key="2">
    <source>
        <dbReference type="Pfam" id="PF24173"/>
    </source>
</evidence>
<dbReference type="PANTHER" id="PTHR18460">
    <property type="entry name" value="TEL2 INTERACTING PROTEIN 1 TTI1 FAMILY MEMBER"/>
    <property type="match status" value="1"/>
</dbReference>
<dbReference type="InterPro" id="IPR016024">
    <property type="entry name" value="ARM-type_fold"/>
</dbReference>
<sequence>MDMADSIHRSSVFSRLKPYCLELFELLQNPSNHNSSAIPSLLEFLRACSSTDLQPFVDYASFPLLLLLDAAVECRSSKEGDPEKKRKKLSAVPHRVSDKVAEGVVLCLEELFQKSRFGFIDQMVLVMKKLTHAAMLSPLEASEEFREGVIRCFGAVLRGLRPCADEACSCRQTYGVPALVENGDVHSLALRQPLSYDTEGSECLIAFLQSHNAAAAIGHWFSLLLQAADTEAARGHRGSARLRVEAFSTLRVLVAKVGTADVLAFFLPGVVSKFSKVLHSSKTMMSGAAGSMDATDQAIRALAEYLMIVLDDDSNLTSSTSRNSTVDSGPDSNDSVESVLDQLRQLPISTQGGVKNMTDESMGEADNSVACRSDFEMTGAMKRRKASGSLHVERTTDWLQQTSANVVKLLNSTFPQICVHQAKRLRRGLLAAITAMLSRCSSTLKESRLMLLECLFVLVVDDSEDIAAASQEFLHLLFSTPCGKHSLKTDIAQIFARLIDKLPKVVLGGEESAALFHAQQLLVVIYYSGPEFMLDHLQNPVTAARLLDVFALCLSQNSVYTGTLDKLMSTRTSSISFLPSILELRGGPVSSSYQNLKDNSRANVSDMSVSDGKKLEYSSETLKNSYELPRMPPWFVHVGSKKLYDALAAVLRLIGLSLLADHNEGHMAVITDIPLGHIRRLVSEVRSKDYTNESWQSWCNRSGSGKLIRQASTSACILNEMIFGISDKAVDGVTMMFQKSRVKGESMVSIWKASQKKVTKSHLIDCVGRILHEYLSSELWVLPVDHGDLVVQSDTDVEISLHFFRDAAALQQVAIDGVGIFATCIENEFSLCGFLHSTLYLLLENVISADNQVRTASDAVLHILAASCGHSTVGDLVLTNADYVVDSICRQLRHLNLNPQVPNVLASMLSYIGVAHKVLSLLEETLYLEKLGLYGHCNDSLTTINTVQMCAVSRELEILGRHQHPKLTTPFLKAIAEIAKASKSETSSLPSNAELYLKDVKSKSSRLEKKARAESSHKPDGKSDSCQGESEQWVSIVFKWSESKRYRRTVGSIAASCLSAATPLLASMEQTACLVALDIVQDGIASLAKVEEAYQYEKETKELIEEVVRSYSIYELHDTMDAADEGTDENRLLPAMNKIWPYLISCVRNRNPVAVRKCTSVIAYVVQICGGDFFSRRFHTDGPCLWKLLSSSPFQKKPVKEERTPLLLPYRSNPSTDESSSMAEVSNLKVQVALLNMISDLARNKRSSTALEVVLKKVSGLVVGIACSGVAGLHDASISALHGLALMDPDLIWLLVADVYYSVKKEGEVIPPPGSDFPQLSRLLPPPEKPKDYLYVQYGGQSYGFGINLASVEKVFLKLHSLAFPDQLYL</sequence>
<evidence type="ECO:0000313" key="4">
    <source>
        <dbReference type="EMBL" id="CAI0555528.1"/>
    </source>
</evidence>
<evidence type="ECO:0000313" key="5">
    <source>
        <dbReference type="Proteomes" id="UP001154282"/>
    </source>
</evidence>